<dbReference type="PANTHER" id="PTHR43157">
    <property type="entry name" value="PHOSPHATIDYLINOSITOL-GLYCAN BIOSYNTHESIS CLASS F PROTEIN-RELATED"/>
    <property type="match status" value="1"/>
</dbReference>
<proteinExistence type="predicted"/>
<gene>
    <name evidence="2" type="ORF">H2201_000218</name>
</gene>
<protein>
    <recommendedName>
        <fullName evidence="4">NAD(P)-binding protein</fullName>
    </recommendedName>
</protein>
<evidence type="ECO:0008006" key="4">
    <source>
        <dbReference type="Google" id="ProtNLM"/>
    </source>
</evidence>
<evidence type="ECO:0000313" key="3">
    <source>
        <dbReference type="Proteomes" id="UP001172684"/>
    </source>
</evidence>
<dbReference type="InterPro" id="IPR002347">
    <property type="entry name" value="SDR_fam"/>
</dbReference>
<dbReference type="PANTHER" id="PTHR43157:SF31">
    <property type="entry name" value="PHOSPHATIDYLINOSITOL-GLYCAN BIOSYNTHESIS CLASS F PROTEIN"/>
    <property type="match status" value="1"/>
</dbReference>
<dbReference type="InterPro" id="IPR036291">
    <property type="entry name" value="NAD(P)-bd_dom_sf"/>
</dbReference>
<dbReference type="Proteomes" id="UP001172684">
    <property type="component" value="Unassembled WGS sequence"/>
</dbReference>
<keyword evidence="3" id="KW-1185">Reference proteome</keyword>
<organism evidence="2 3">
    <name type="scientific">Coniosporium apollinis</name>
    <dbReference type="NCBI Taxonomy" id="61459"/>
    <lineage>
        <taxon>Eukaryota</taxon>
        <taxon>Fungi</taxon>
        <taxon>Dikarya</taxon>
        <taxon>Ascomycota</taxon>
        <taxon>Pezizomycotina</taxon>
        <taxon>Dothideomycetes</taxon>
        <taxon>Dothideomycetes incertae sedis</taxon>
        <taxon>Coniosporium</taxon>
    </lineage>
</organism>
<sequence length="345" mass="37964">MAHLITGNKFDPNTDIPDLSGKTYIVTGGTAGIGFGISAHLLQHNPDKLIMISKKEQHGQEAIEGLKKYGDVDKVQFIQCDFEDLKSVDKVAKELSESLQQLDGLICNAGLGAGPYNETVDGIDSHMQVNHISQFHLTMTLLHLLQKTPNSRLAFQSSELHRAASSSIKFASLDEINTDIGATNLYNRTKLANVLFVRALVRRQAAGDLGFDKTAQTGPFMNATHPGAVSTDQQEQAIEAYGKVAELGVKFMRPLMKEPVDQGCRPILFAATSEDVFKEGINGAYIVPDRKVTDPSKQAQDEELGEQLWKLTEQILSEKLDSLPYRTQYIDPMAKEGMHGQSHAR</sequence>
<comment type="caution">
    <text evidence="2">The sequence shown here is derived from an EMBL/GenBank/DDBJ whole genome shotgun (WGS) entry which is preliminary data.</text>
</comment>
<evidence type="ECO:0000256" key="1">
    <source>
        <dbReference type="ARBA" id="ARBA00023002"/>
    </source>
</evidence>
<dbReference type="Pfam" id="PF00106">
    <property type="entry name" value="adh_short"/>
    <property type="match status" value="1"/>
</dbReference>
<reference evidence="2" key="1">
    <citation type="submission" date="2022-10" db="EMBL/GenBank/DDBJ databases">
        <title>Culturing micro-colonial fungi from biological soil crusts in the Mojave desert and describing Neophaeococcomyces mojavensis, and introducing the new genera and species Taxawa tesnikishii.</title>
        <authorList>
            <person name="Kurbessoian T."/>
            <person name="Stajich J.E."/>
        </authorList>
    </citation>
    <scope>NUCLEOTIDE SEQUENCE</scope>
    <source>
        <strain evidence="2">TK_1</strain>
    </source>
</reference>
<evidence type="ECO:0000313" key="2">
    <source>
        <dbReference type="EMBL" id="KAJ9669832.1"/>
    </source>
</evidence>
<dbReference type="EMBL" id="JAPDRL010000001">
    <property type="protein sequence ID" value="KAJ9669832.1"/>
    <property type="molecule type" value="Genomic_DNA"/>
</dbReference>
<accession>A0ABQ9PBW6</accession>
<dbReference type="Gene3D" id="3.40.50.720">
    <property type="entry name" value="NAD(P)-binding Rossmann-like Domain"/>
    <property type="match status" value="1"/>
</dbReference>
<keyword evidence="1" id="KW-0560">Oxidoreductase</keyword>
<dbReference type="SUPFAM" id="SSF51735">
    <property type="entry name" value="NAD(P)-binding Rossmann-fold domains"/>
    <property type="match status" value="1"/>
</dbReference>
<name>A0ABQ9PBW6_9PEZI</name>
<dbReference type="PRINTS" id="PR00081">
    <property type="entry name" value="GDHRDH"/>
</dbReference>